<dbReference type="PANTHER" id="PTHR43181:SF1">
    <property type="entry name" value="2-C-METHYL-D-ERYTHRITOL 2,4-CYCLODIPHOSPHATE SYNTHASE, CHLOROPLASTIC"/>
    <property type="match status" value="1"/>
</dbReference>
<feature type="binding site" evidence="7">
    <location>
        <begin position="8"/>
        <end position="10"/>
    </location>
    <ligand>
        <name>4-CDP-2-C-methyl-D-erythritol 2-phosphate</name>
        <dbReference type="ChEBI" id="CHEBI:57919"/>
    </ligand>
</feature>
<feature type="domain" description="2-C-methyl-D-erythritol 2,4-cyclodiphosphate synthase" evidence="9">
    <location>
        <begin position="1"/>
        <end position="151"/>
    </location>
</feature>
<evidence type="ECO:0000313" key="10">
    <source>
        <dbReference type="EMBL" id="HAV91669.1"/>
    </source>
</evidence>
<evidence type="ECO:0000256" key="4">
    <source>
        <dbReference type="ARBA" id="ARBA00022723"/>
    </source>
</evidence>
<evidence type="ECO:0000256" key="7">
    <source>
        <dbReference type="HAMAP-Rule" id="MF_00107"/>
    </source>
</evidence>
<feature type="binding site" evidence="7">
    <location>
        <position position="42"/>
    </location>
    <ligand>
        <name>a divalent metal cation</name>
        <dbReference type="ChEBI" id="CHEBI:60240"/>
    </ligand>
</feature>
<feature type="binding site" evidence="7">
    <location>
        <begin position="56"/>
        <end position="58"/>
    </location>
    <ligand>
        <name>4-CDP-2-C-methyl-D-erythritol 2-phosphate</name>
        <dbReference type="ChEBI" id="CHEBI:57919"/>
    </ligand>
</feature>
<comment type="caution">
    <text evidence="7">Lacks conserved residue(s) required for the propagation of feature annotation.</text>
</comment>
<comment type="subunit">
    <text evidence="7">Homotrimer.</text>
</comment>
<dbReference type="Proteomes" id="UP000264062">
    <property type="component" value="Unassembled WGS sequence"/>
</dbReference>
<feature type="binding site" evidence="7">
    <location>
        <begin position="34"/>
        <end position="35"/>
    </location>
    <ligand>
        <name>4-CDP-2-C-methyl-D-erythritol 2-phosphate</name>
        <dbReference type="ChEBI" id="CHEBI:57919"/>
    </ligand>
</feature>
<evidence type="ECO:0000256" key="3">
    <source>
        <dbReference type="ARBA" id="ARBA00012579"/>
    </source>
</evidence>
<dbReference type="NCBIfam" id="TIGR00151">
    <property type="entry name" value="ispF"/>
    <property type="match status" value="1"/>
</dbReference>
<dbReference type="InterPro" id="IPR036571">
    <property type="entry name" value="MECDP_synthase_sf"/>
</dbReference>
<feature type="binding site" evidence="7">
    <location>
        <begin position="129"/>
        <end position="132"/>
    </location>
    <ligand>
        <name>4-CDP-2-C-methyl-D-erythritol 2-phosphate</name>
        <dbReference type="ChEBI" id="CHEBI:57919"/>
    </ligand>
</feature>
<feature type="binding site" evidence="7">
    <location>
        <position position="139"/>
    </location>
    <ligand>
        <name>4-CDP-2-C-methyl-D-erythritol 2-phosphate</name>
        <dbReference type="ChEBI" id="CHEBI:57919"/>
    </ligand>
</feature>
<feature type="binding site" evidence="7">
    <location>
        <position position="10"/>
    </location>
    <ligand>
        <name>a divalent metal cation</name>
        <dbReference type="ChEBI" id="CHEBI:60240"/>
    </ligand>
</feature>
<dbReference type="SUPFAM" id="SSF69765">
    <property type="entry name" value="IpsF-like"/>
    <property type="match status" value="1"/>
</dbReference>
<evidence type="ECO:0000256" key="6">
    <source>
        <dbReference type="ARBA" id="ARBA00023239"/>
    </source>
</evidence>
<evidence type="ECO:0000313" key="11">
    <source>
        <dbReference type="Proteomes" id="UP000264062"/>
    </source>
</evidence>
<reference evidence="10 11" key="1">
    <citation type="journal article" date="2018" name="Nat. Biotechnol.">
        <title>A standardized bacterial taxonomy based on genome phylogeny substantially revises the tree of life.</title>
        <authorList>
            <person name="Parks D.H."/>
            <person name="Chuvochina M."/>
            <person name="Waite D.W."/>
            <person name="Rinke C."/>
            <person name="Skarshewski A."/>
            <person name="Chaumeil P.A."/>
            <person name="Hugenholtz P."/>
        </authorList>
    </citation>
    <scope>NUCLEOTIDE SEQUENCE [LARGE SCALE GENOMIC DNA]</scope>
    <source>
        <strain evidence="10">UBA9956</strain>
    </source>
</reference>
<accession>A0A350H803</accession>
<dbReference type="Pfam" id="PF02542">
    <property type="entry name" value="YgbB"/>
    <property type="match status" value="1"/>
</dbReference>
<name>A0A350H803_UNCW3</name>
<evidence type="ECO:0000256" key="8">
    <source>
        <dbReference type="RuleBase" id="RU004395"/>
    </source>
</evidence>
<feature type="binding site" evidence="7">
    <location>
        <position position="8"/>
    </location>
    <ligand>
        <name>a divalent metal cation</name>
        <dbReference type="ChEBI" id="CHEBI:60240"/>
    </ligand>
</feature>
<evidence type="ECO:0000256" key="2">
    <source>
        <dbReference type="ARBA" id="ARBA00004709"/>
    </source>
</evidence>
<comment type="pathway">
    <text evidence="2 7">Isoprenoid biosynthesis; isopentenyl diphosphate biosynthesis via DXP pathway; isopentenyl diphosphate from 1-deoxy-D-xylulose 5-phosphate: step 4/6.</text>
</comment>
<dbReference type="HAMAP" id="MF_00107">
    <property type="entry name" value="IspF"/>
    <property type="match status" value="1"/>
</dbReference>
<dbReference type="PROSITE" id="PS01350">
    <property type="entry name" value="ISPF"/>
    <property type="match status" value="1"/>
</dbReference>
<dbReference type="AlphaFoldDB" id="A0A350H803"/>
<comment type="cofactor">
    <cofactor evidence="7">
        <name>a divalent metal cation</name>
        <dbReference type="ChEBI" id="CHEBI:60240"/>
    </cofactor>
    <text evidence="7">Binds 1 divalent metal cation per subunit.</text>
</comment>
<dbReference type="PANTHER" id="PTHR43181">
    <property type="entry name" value="2-C-METHYL-D-ERYTHRITOL 2,4-CYCLODIPHOSPHATE SYNTHASE, CHLOROPLASTIC"/>
    <property type="match status" value="1"/>
</dbReference>
<keyword evidence="4 7" id="KW-0479">Metal-binding</keyword>
<protein>
    <recommendedName>
        <fullName evidence="3 7">2-C-methyl-D-erythritol 2,4-cyclodiphosphate synthase</fullName>
        <shortName evidence="7">MECDP-synthase</shortName>
        <shortName evidence="7">MECPP-synthase</shortName>
        <shortName evidence="7">MECPS</shortName>
        <ecNumber evidence="3 7">4.6.1.12</ecNumber>
    </recommendedName>
</protein>
<evidence type="ECO:0000256" key="5">
    <source>
        <dbReference type="ARBA" id="ARBA00023229"/>
    </source>
</evidence>
<comment type="catalytic activity">
    <reaction evidence="1 7 8">
        <text>4-CDP-2-C-methyl-D-erythritol 2-phosphate = 2-C-methyl-D-erythritol 2,4-cyclic diphosphate + CMP</text>
        <dbReference type="Rhea" id="RHEA:23864"/>
        <dbReference type="ChEBI" id="CHEBI:57919"/>
        <dbReference type="ChEBI" id="CHEBI:58483"/>
        <dbReference type="ChEBI" id="CHEBI:60377"/>
        <dbReference type="EC" id="4.6.1.12"/>
    </reaction>
</comment>
<comment type="caution">
    <text evidence="10">The sequence shown here is derived from an EMBL/GenBank/DDBJ whole genome shotgun (WGS) entry which is preliminary data.</text>
</comment>
<dbReference type="GO" id="GO:0008685">
    <property type="term" value="F:2-C-methyl-D-erythritol 2,4-cyclodiphosphate synthase activity"/>
    <property type="evidence" value="ECO:0007669"/>
    <property type="project" value="UniProtKB-UniRule"/>
</dbReference>
<feature type="binding site" evidence="7">
    <location>
        <begin position="61"/>
        <end position="65"/>
    </location>
    <ligand>
        <name>4-CDP-2-C-methyl-D-erythritol 2-phosphate</name>
        <dbReference type="ChEBI" id="CHEBI:57919"/>
    </ligand>
</feature>
<dbReference type="GO" id="GO:0019288">
    <property type="term" value="P:isopentenyl diphosphate biosynthetic process, methylerythritol 4-phosphate pathway"/>
    <property type="evidence" value="ECO:0007669"/>
    <property type="project" value="UniProtKB-UniRule"/>
</dbReference>
<feature type="site" description="Transition state stabilizer" evidence="7">
    <location>
        <position position="130"/>
    </location>
</feature>
<evidence type="ECO:0000256" key="1">
    <source>
        <dbReference type="ARBA" id="ARBA00000200"/>
    </source>
</evidence>
<sequence length="154" mass="17108">MFIGIGIDAHRFSRERKLILGGVEIPFEMGLEGHSDADVLTHAVADAILGAMAKGDIGRHFPDTDEKYKDFCSLNILKEIRKKWNFKIMNIDSVIVCQKPKLAPYMESMEKNIAASLEIENALVSVKATTTEYMGFTGRGEGICVVSTVLLERE</sequence>
<keyword evidence="5 7" id="KW-0414">Isoprene biosynthesis</keyword>
<feature type="site" description="Transition state stabilizer" evidence="7">
    <location>
        <position position="34"/>
    </location>
</feature>
<dbReference type="EC" id="4.6.1.12" evidence="3 7"/>
<dbReference type="InterPro" id="IPR003526">
    <property type="entry name" value="MECDP_synthase"/>
</dbReference>
<dbReference type="CDD" id="cd00554">
    <property type="entry name" value="MECDP_synthase"/>
    <property type="match status" value="1"/>
</dbReference>
<dbReference type="GO" id="GO:0046872">
    <property type="term" value="F:metal ion binding"/>
    <property type="evidence" value="ECO:0007669"/>
    <property type="project" value="UniProtKB-KW"/>
</dbReference>
<keyword evidence="6 7" id="KW-0456">Lyase</keyword>
<evidence type="ECO:0000259" key="9">
    <source>
        <dbReference type="Pfam" id="PF02542"/>
    </source>
</evidence>
<dbReference type="EMBL" id="DMZY01000020">
    <property type="protein sequence ID" value="HAV91669.1"/>
    <property type="molecule type" value="Genomic_DNA"/>
</dbReference>
<proteinExistence type="inferred from homology"/>
<dbReference type="InterPro" id="IPR020555">
    <property type="entry name" value="MECDP_synthase_CS"/>
</dbReference>
<dbReference type="GO" id="GO:0016114">
    <property type="term" value="P:terpenoid biosynthetic process"/>
    <property type="evidence" value="ECO:0007669"/>
    <property type="project" value="InterPro"/>
</dbReference>
<feature type="binding site" evidence="7">
    <location>
        <position position="136"/>
    </location>
    <ligand>
        <name>4-CDP-2-C-methyl-D-erythritol 2-phosphate</name>
        <dbReference type="ChEBI" id="CHEBI:57919"/>
    </ligand>
</feature>
<dbReference type="UniPathway" id="UPA00056">
    <property type="reaction ID" value="UER00095"/>
</dbReference>
<comment type="similarity">
    <text evidence="7 8">Belongs to the IspF family.</text>
</comment>
<organism evidence="10 11">
    <name type="scientific">candidate division WOR-3 bacterium</name>
    <dbReference type="NCBI Taxonomy" id="2052148"/>
    <lineage>
        <taxon>Bacteria</taxon>
        <taxon>Bacteria division WOR-3</taxon>
    </lineage>
</organism>
<dbReference type="Gene3D" id="3.30.1330.50">
    <property type="entry name" value="2-C-methyl-D-erythritol 2,4-cyclodiphosphate synthase"/>
    <property type="match status" value="1"/>
</dbReference>
<comment type="function">
    <text evidence="7">Involved in the biosynthesis of isopentenyl diphosphate (IPP) and dimethylallyl diphosphate (DMAPP), two major building blocks of isoprenoid compounds. Catalyzes the conversion of 4-diphosphocytidyl-2-C-methyl-D-erythritol 2-phosphate (CDP-ME2P) to 2-C-methyl-D-erythritol 2,4-cyclodiphosphate (ME-CPP) with a corresponding release of cytidine 5-monophosphate (CMP).</text>
</comment>
<gene>
    <name evidence="7" type="primary">ispF</name>
    <name evidence="10" type="ORF">DCW38_00585</name>
</gene>